<evidence type="ECO:0000256" key="4">
    <source>
        <dbReference type="ARBA" id="ARBA00023136"/>
    </source>
</evidence>
<name>A0A177N9R4_9GAMM</name>
<comment type="subcellular location">
    <subcellularLocation>
        <location evidence="1 5">Cell membrane</location>
        <topology evidence="1 5">Multi-pass membrane protein</topology>
    </subcellularLocation>
</comment>
<feature type="transmembrane region" description="Helical" evidence="5">
    <location>
        <begin position="659"/>
        <end position="680"/>
    </location>
</feature>
<comment type="caution">
    <text evidence="7">The sequence shown here is derived from an EMBL/GenBank/DDBJ whole genome shotgun (WGS) entry which is preliminary data.</text>
</comment>
<sequence length="760" mass="83359">MTESRTIKSKPTLFQTATSDSYQRWRLVKDKLAARGVVIGGLSIIVAVVLIFFYLLYVVFPLLLPAKLKASANGGYAVPAAEMGKTLFAAIEEQNQIAVRFTDTGKAVFFNVAGGEIVANVSIALPETSQIASFTHGSIDKGVVAFGLTDGKVVVAKHEYKLSYPDGKRLITPSVAYPLGNQPLVVDNTGQALVKIALAVADGRSTVVAKTADNRLLLSRLSKKESMFDDEASWEATDTVLDVAGDDVEFMLLDKEQRNLYLASRQSITVVDVGDASAPAVKHKLNLVENGQQITSVEFLNGENSLLVGDAKGELAQWSLVRNDQNYVNMQKLRSFKLADNPIAAVSAEQRRRGMLAIDSGGQLAVYNSTAERELINTKLLQAAPHVLALSPKADFFLVEDAAGKVQSWHLENEHPEISMKSLWRKVWYESYPKPDYIWQSSSASNDFEPKMSLTPLVFGTLKASFYAMLMGIPLALFGAIYTGYFMAPRVRQYVKPGIEIMGALPTVILGFLAGLWLAPFVESHLAGIFAMLMVVPLSVMVFAYLWQQVPETTRHKIPDGWDAIVLMPVVVFGAWLAFQLAPSFEAWFFRGDLRVWMREEFGIGYDQRNTLVVGLAMGFAVIPMIFSIAEDAIFSVPKHLTTGSLALGATPWQTMTKVVLLTASPGIFSAVMIGFGRAVGETMIVLMATGNTPVMDLSIFQGLRTLSANIAVEMPESEVNSTHYRVLFLAALVLFVFTFVVNTLAELVRQNLRQKYSSL</sequence>
<keyword evidence="2 5" id="KW-0812">Transmembrane</keyword>
<dbReference type="InterPro" id="IPR036322">
    <property type="entry name" value="WD40_repeat_dom_sf"/>
</dbReference>
<keyword evidence="5" id="KW-0813">Transport</keyword>
<dbReference type="PROSITE" id="PS50928">
    <property type="entry name" value="ABC_TM1"/>
    <property type="match status" value="1"/>
</dbReference>
<dbReference type="SUPFAM" id="SSF161098">
    <property type="entry name" value="MetI-like"/>
    <property type="match status" value="2"/>
</dbReference>
<keyword evidence="3 5" id="KW-1133">Transmembrane helix</keyword>
<dbReference type="PANTHER" id="PTHR42727">
    <property type="entry name" value="PHOSPHATE TRANSPORT SYSTEM PERMEASE PROTEIN"/>
    <property type="match status" value="1"/>
</dbReference>
<dbReference type="Gene3D" id="1.10.3720.10">
    <property type="entry name" value="MetI-like"/>
    <property type="match status" value="2"/>
</dbReference>
<evidence type="ECO:0000256" key="3">
    <source>
        <dbReference type="ARBA" id="ARBA00022989"/>
    </source>
</evidence>
<dbReference type="Pfam" id="PF00528">
    <property type="entry name" value="BPD_transp_1"/>
    <property type="match status" value="1"/>
</dbReference>
<dbReference type="RefSeq" id="WP_064041088.1">
    <property type="nucleotide sequence ID" value="NZ_LUUJ01000087.1"/>
</dbReference>
<dbReference type="AlphaFoldDB" id="A0A177N9R4"/>
<feature type="transmembrane region" description="Helical" evidence="5">
    <location>
        <begin position="725"/>
        <end position="746"/>
    </location>
</feature>
<protein>
    <submittedName>
        <fullName evidence="7">Phosphate ABC transporter permease</fullName>
    </submittedName>
</protein>
<dbReference type="InterPro" id="IPR035906">
    <property type="entry name" value="MetI-like_sf"/>
</dbReference>
<dbReference type="SUPFAM" id="SSF50978">
    <property type="entry name" value="WD40 repeat-like"/>
    <property type="match status" value="1"/>
</dbReference>
<dbReference type="GO" id="GO:0005886">
    <property type="term" value="C:plasma membrane"/>
    <property type="evidence" value="ECO:0007669"/>
    <property type="project" value="UniProtKB-SubCell"/>
</dbReference>
<dbReference type="CDD" id="cd06261">
    <property type="entry name" value="TM_PBP2"/>
    <property type="match status" value="1"/>
</dbReference>
<accession>A0A177N9R4</accession>
<evidence type="ECO:0000259" key="6">
    <source>
        <dbReference type="PROSITE" id="PS50928"/>
    </source>
</evidence>
<feature type="transmembrane region" description="Helical" evidence="5">
    <location>
        <begin position="610"/>
        <end position="630"/>
    </location>
</feature>
<dbReference type="PANTHER" id="PTHR42727:SF1">
    <property type="entry name" value="PHOSPHATE TRANSPORT SYSTEM PERMEASE"/>
    <property type="match status" value="1"/>
</dbReference>
<comment type="similarity">
    <text evidence="5">Belongs to the binding-protein-dependent transport system permease family.</text>
</comment>
<dbReference type="GO" id="GO:0055085">
    <property type="term" value="P:transmembrane transport"/>
    <property type="evidence" value="ECO:0007669"/>
    <property type="project" value="InterPro"/>
</dbReference>
<keyword evidence="4 5" id="KW-0472">Membrane</keyword>
<gene>
    <name evidence="7" type="ORF">A1507_15145</name>
</gene>
<evidence type="ECO:0000313" key="8">
    <source>
        <dbReference type="Proteomes" id="UP000077857"/>
    </source>
</evidence>
<feature type="transmembrane region" description="Helical" evidence="5">
    <location>
        <begin position="499"/>
        <end position="519"/>
    </location>
</feature>
<dbReference type="Proteomes" id="UP000077857">
    <property type="component" value="Unassembled WGS sequence"/>
</dbReference>
<dbReference type="EMBL" id="LUUJ01000087">
    <property type="protein sequence ID" value="OAI14625.1"/>
    <property type="molecule type" value="Genomic_DNA"/>
</dbReference>
<proteinExistence type="inferred from homology"/>
<dbReference type="Gene3D" id="2.130.10.10">
    <property type="entry name" value="YVTN repeat-like/Quinoprotein amine dehydrogenase"/>
    <property type="match status" value="1"/>
</dbReference>
<dbReference type="InterPro" id="IPR000515">
    <property type="entry name" value="MetI-like"/>
</dbReference>
<feature type="domain" description="ABC transmembrane type-1" evidence="6">
    <location>
        <begin position="458"/>
        <end position="746"/>
    </location>
</feature>
<organism evidence="7 8">
    <name type="scientific">Methylomonas koyamae</name>
    <dbReference type="NCBI Taxonomy" id="702114"/>
    <lineage>
        <taxon>Bacteria</taxon>
        <taxon>Pseudomonadati</taxon>
        <taxon>Pseudomonadota</taxon>
        <taxon>Gammaproteobacteria</taxon>
        <taxon>Methylococcales</taxon>
        <taxon>Methylococcaceae</taxon>
        <taxon>Methylomonas</taxon>
    </lineage>
</organism>
<reference evidence="7 8" key="1">
    <citation type="submission" date="2016-03" db="EMBL/GenBank/DDBJ databases">
        <authorList>
            <person name="Ploux O."/>
        </authorList>
    </citation>
    <scope>NUCLEOTIDE SEQUENCE [LARGE SCALE GENOMIC DNA]</scope>
    <source>
        <strain evidence="7 8">R-45378</strain>
    </source>
</reference>
<feature type="transmembrane region" description="Helical" evidence="5">
    <location>
        <begin position="566"/>
        <end position="590"/>
    </location>
</feature>
<evidence type="ECO:0000256" key="2">
    <source>
        <dbReference type="ARBA" id="ARBA00022692"/>
    </source>
</evidence>
<evidence type="ECO:0000313" key="7">
    <source>
        <dbReference type="EMBL" id="OAI14625.1"/>
    </source>
</evidence>
<dbReference type="InterPro" id="IPR015943">
    <property type="entry name" value="WD40/YVTN_repeat-like_dom_sf"/>
</dbReference>
<feature type="transmembrane region" description="Helical" evidence="5">
    <location>
        <begin position="32"/>
        <end position="60"/>
    </location>
</feature>
<dbReference type="OrthoDB" id="9785113at2"/>
<evidence type="ECO:0000256" key="1">
    <source>
        <dbReference type="ARBA" id="ARBA00004651"/>
    </source>
</evidence>
<evidence type="ECO:0000256" key="5">
    <source>
        <dbReference type="RuleBase" id="RU363032"/>
    </source>
</evidence>
<feature type="transmembrane region" description="Helical" evidence="5">
    <location>
        <begin position="466"/>
        <end position="487"/>
    </location>
</feature>
<feature type="transmembrane region" description="Helical" evidence="5">
    <location>
        <begin position="525"/>
        <end position="546"/>
    </location>
</feature>